<dbReference type="EMBL" id="CP054698">
    <property type="protein sequence ID" value="QMS91964.1"/>
    <property type="molecule type" value="Genomic_DNA"/>
</dbReference>
<reference evidence="3" key="1">
    <citation type="submission" date="2020-06" db="EMBL/GenBank/DDBJ databases">
        <title>Nostoc edaphicum CCNP1411 genome.</title>
        <authorList>
            <person name="Fidor A."/>
            <person name="Grabski M."/>
            <person name="Gawor J."/>
            <person name="Gromadka R."/>
            <person name="Wegrzyn G."/>
            <person name="Mazur-Marzec H."/>
        </authorList>
    </citation>
    <scope>NUCLEOTIDE SEQUENCE [LARGE SCALE GENOMIC DNA]</scope>
    <source>
        <strain evidence="3">CCNP1411</strain>
    </source>
</reference>
<protein>
    <submittedName>
        <fullName evidence="2">Threonine dehydratase</fullName>
    </submittedName>
</protein>
<dbReference type="RefSeq" id="WP_181929508.1">
    <property type="nucleotide sequence ID" value="NZ_CP054698.1"/>
</dbReference>
<dbReference type="Proteomes" id="UP000514713">
    <property type="component" value="Chromosome"/>
</dbReference>
<keyword evidence="3" id="KW-1185">Reference proteome</keyword>
<feature type="region of interest" description="Disordered" evidence="1">
    <location>
        <begin position="61"/>
        <end position="82"/>
    </location>
</feature>
<proteinExistence type="predicted"/>
<accession>A0A7D7QNU3</accession>
<evidence type="ECO:0000313" key="2">
    <source>
        <dbReference type="EMBL" id="QMS91964.1"/>
    </source>
</evidence>
<name>A0A7D7QNU3_9NOSO</name>
<gene>
    <name evidence="2" type="ORF">HUN01_31810</name>
</gene>
<dbReference type="KEGG" id="ned:HUN01_31810"/>
<organism evidence="2 3">
    <name type="scientific">Nostoc edaphicum CCNP1411</name>
    <dbReference type="NCBI Taxonomy" id="1472755"/>
    <lineage>
        <taxon>Bacteria</taxon>
        <taxon>Bacillati</taxon>
        <taxon>Cyanobacteriota</taxon>
        <taxon>Cyanophyceae</taxon>
        <taxon>Nostocales</taxon>
        <taxon>Nostocaceae</taxon>
        <taxon>Nostoc</taxon>
    </lineage>
</organism>
<feature type="compositionally biased region" description="Basic and acidic residues" evidence="1">
    <location>
        <begin position="65"/>
        <end position="74"/>
    </location>
</feature>
<evidence type="ECO:0000256" key="1">
    <source>
        <dbReference type="SAM" id="MobiDB-lite"/>
    </source>
</evidence>
<evidence type="ECO:0000313" key="3">
    <source>
        <dbReference type="Proteomes" id="UP000514713"/>
    </source>
</evidence>
<dbReference type="AlphaFoldDB" id="A0A7D7QNU3"/>
<sequence>MFRLTQTVRNLFLRLQGLFGVLFKSVSNSVGNLFGFFAKLFGFSSSGYFLESDEVQSIKQASAKKPIETNRDNTPKIPTTNRRRSNAKIDDYYLNMARDVKKN</sequence>